<name>A0AAV1JRJ4_9NEOP</name>
<protein>
    <submittedName>
        <fullName evidence="1">Uncharacterized protein</fullName>
    </submittedName>
</protein>
<keyword evidence="2" id="KW-1185">Reference proteome</keyword>
<evidence type="ECO:0000313" key="2">
    <source>
        <dbReference type="Proteomes" id="UP001497472"/>
    </source>
</evidence>
<gene>
    <name evidence="1" type="ORF">LNINA_LOCUS11113</name>
</gene>
<accession>A0AAV1JRJ4</accession>
<reference evidence="1 2" key="1">
    <citation type="submission" date="2023-11" db="EMBL/GenBank/DDBJ databases">
        <authorList>
            <person name="Okamura Y."/>
        </authorList>
    </citation>
    <scope>NUCLEOTIDE SEQUENCE [LARGE SCALE GENOMIC DNA]</scope>
</reference>
<comment type="caution">
    <text evidence="1">The sequence shown here is derived from an EMBL/GenBank/DDBJ whole genome shotgun (WGS) entry which is preliminary data.</text>
</comment>
<proteinExistence type="predicted"/>
<dbReference type="Proteomes" id="UP001497472">
    <property type="component" value="Unassembled WGS sequence"/>
</dbReference>
<organism evidence="1 2">
    <name type="scientific">Leptosia nina</name>
    <dbReference type="NCBI Taxonomy" id="320188"/>
    <lineage>
        <taxon>Eukaryota</taxon>
        <taxon>Metazoa</taxon>
        <taxon>Ecdysozoa</taxon>
        <taxon>Arthropoda</taxon>
        <taxon>Hexapoda</taxon>
        <taxon>Insecta</taxon>
        <taxon>Pterygota</taxon>
        <taxon>Neoptera</taxon>
        <taxon>Endopterygota</taxon>
        <taxon>Lepidoptera</taxon>
        <taxon>Glossata</taxon>
        <taxon>Ditrysia</taxon>
        <taxon>Papilionoidea</taxon>
        <taxon>Pieridae</taxon>
        <taxon>Pierinae</taxon>
        <taxon>Leptosia</taxon>
    </lineage>
</organism>
<evidence type="ECO:0000313" key="1">
    <source>
        <dbReference type="EMBL" id="CAK1552027.1"/>
    </source>
</evidence>
<sequence>MRGERCCGGFEVHVRGSGVKARGRGGSAAGRHFSVLEEPWYTSVSGGCSLANSQVSRRAETCSPRPATCLPFAC</sequence>
<dbReference type="EMBL" id="CAVLEF010000132">
    <property type="protein sequence ID" value="CAK1552027.1"/>
    <property type="molecule type" value="Genomic_DNA"/>
</dbReference>
<dbReference type="AlphaFoldDB" id="A0AAV1JRJ4"/>